<keyword evidence="3" id="KW-1185">Reference proteome</keyword>
<feature type="domain" description="Glycosyl transferase family 1" evidence="1">
    <location>
        <begin position="642"/>
        <end position="712"/>
    </location>
</feature>
<reference evidence="2 3" key="1">
    <citation type="submission" date="2020-08" db="EMBL/GenBank/DDBJ databases">
        <title>Genomic Encyclopedia of Type Strains, Phase III (KMG-III): the genomes of soil and plant-associated and newly described type strains.</title>
        <authorList>
            <person name="Whitman W."/>
        </authorList>
    </citation>
    <scope>NUCLEOTIDE SEQUENCE [LARGE SCALE GENOMIC DNA]</scope>
    <source>
        <strain evidence="2 3">CECT 8088</strain>
    </source>
</reference>
<dbReference type="CDD" id="cd01635">
    <property type="entry name" value="Glycosyltransferase_GTB-type"/>
    <property type="match status" value="1"/>
</dbReference>
<accession>A0A839UXB4</accession>
<dbReference type="InterPro" id="IPR029044">
    <property type="entry name" value="Nucleotide-diphossugar_trans"/>
</dbReference>
<dbReference type="RefSeq" id="WP_183274807.1">
    <property type="nucleotide sequence ID" value="NZ_JACHXV010000003.1"/>
</dbReference>
<dbReference type="PANTHER" id="PTHR46656:SF3">
    <property type="entry name" value="PUTATIVE-RELATED"/>
    <property type="match status" value="1"/>
</dbReference>
<name>A0A839UXB4_9PROT</name>
<evidence type="ECO:0000313" key="3">
    <source>
        <dbReference type="Proteomes" id="UP000557688"/>
    </source>
</evidence>
<dbReference type="EMBL" id="JACHXV010000003">
    <property type="protein sequence ID" value="MBB3173013.1"/>
    <property type="molecule type" value="Genomic_DNA"/>
</dbReference>
<evidence type="ECO:0000313" key="2">
    <source>
        <dbReference type="EMBL" id="MBB3173013.1"/>
    </source>
</evidence>
<dbReference type="Gene3D" id="3.40.50.2000">
    <property type="entry name" value="Glycogen Phosphorylase B"/>
    <property type="match status" value="1"/>
</dbReference>
<organism evidence="2 3">
    <name type="scientific">Endobacter medicaginis</name>
    <dbReference type="NCBI Taxonomy" id="1181271"/>
    <lineage>
        <taxon>Bacteria</taxon>
        <taxon>Pseudomonadati</taxon>
        <taxon>Pseudomonadota</taxon>
        <taxon>Alphaproteobacteria</taxon>
        <taxon>Acetobacterales</taxon>
        <taxon>Acetobacteraceae</taxon>
        <taxon>Endobacter</taxon>
    </lineage>
</organism>
<protein>
    <submittedName>
        <fullName evidence="2">Glycosyltransferase involved in cell wall biosynthesis</fullName>
    </submittedName>
</protein>
<dbReference type="Gene3D" id="3.90.550.10">
    <property type="entry name" value="Spore Coat Polysaccharide Biosynthesis Protein SpsA, Chain A"/>
    <property type="match status" value="1"/>
</dbReference>
<proteinExistence type="predicted"/>
<dbReference type="GO" id="GO:0016757">
    <property type="term" value="F:glycosyltransferase activity"/>
    <property type="evidence" value="ECO:0007669"/>
    <property type="project" value="InterPro"/>
</dbReference>
<dbReference type="AlphaFoldDB" id="A0A839UXB4"/>
<dbReference type="SUPFAM" id="SSF53756">
    <property type="entry name" value="UDP-Glycosyltransferase/glycogen phosphorylase"/>
    <property type="match status" value="1"/>
</dbReference>
<evidence type="ECO:0000259" key="1">
    <source>
        <dbReference type="Pfam" id="PF00534"/>
    </source>
</evidence>
<sequence>MAAGTLALFTICSNNYVPMAKVWADSARRFHPEAELFLCLADRRVEEPGFYPDGVRVIEAQALPIEDFAEFAFRYDMMEFNTAIKPFMFRFLLDRRFDAVLYFDPDIEIFAPLTPVLDPILRHGASLVLTPHLTQPSEGDAFPDDIGIMQAGIYNLGFLGVGAGAESERILRWWSRRLRYDCINAQERGVFVDQKFMDLVPGFGDRVVVLRDTTCNVAYWNLSQRRLGGSPKTGWTVDGAPLTFFHFSGISPQHPHRLSKYTLGFTGDAITPPLASLMHEYAARLLAHGYGRTPAPGYAYGRFASGTPIPAAVRRMFRERHVAWAGGDPFSTYERFLDLPIPHQWSGDPRACITHLMEDARQRDPELLRRFSPTTREGVVEYTRWFIHHGQDRIEERRLLEPVVARWSESAGRTRSAGPVVSLPRVDLIGYLRLALGIGEAGRQLLRAVRHSGAPVRALPVALNSQSTVIETGLEDLFVERADAPIEIYSINADQLPQVIDHLGDRVSGDAYRIMMPFWELESFPQPWCEAFDLVDEIWAPTRFIQAALARSTRRPVHHMPLLLDFEAVPHADPAGARARFGLPADTFLFFFAFDYFSFIDRKNPQGAVEAFRRAFAGRRDVAMVMKTQNFAAQGAARDLHDLIEDDPQFIHVDCTLSREDTLALLSCCDAVVSLHRSEGLGLLVAEAMALGKPVVATDYSATNDLVSETTGWPVDFRLVALREGQYPFADGQVWAEPDLNHAAWQMRRVVVDADERARRTAAARAHLTREYGLQACAARVRARLARIAAAPARMRQR</sequence>
<dbReference type="SUPFAM" id="SSF53448">
    <property type="entry name" value="Nucleotide-diphospho-sugar transferases"/>
    <property type="match status" value="1"/>
</dbReference>
<dbReference type="PANTHER" id="PTHR46656">
    <property type="entry name" value="PUTATIVE-RELATED"/>
    <property type="match status" value="1"/>
</dbReference>
<dbReference type="Pfam" id="PF00534">
    <property type="entry name" value="Glycos_transf_1"/>
    <property type="match status" value="1"/>
</dbReference>
<gene>
    <name evidence="2" type="ORF">FHR90_000831</name>
</gene>
<comment type="caution">
    <text evidence="2">The sequence shown here is derived from an EMBL/GenBank/DDBJ whole genome shotgun (WGS) entry which is preliminary data.</text>
</comment>
<dbReference type="Proteomes" id="UP000557688">
    <property type="component" value="Unassembled WGS sequence"/>
</dbReference>
<dbReference type="InterPro" id="IPR001296">
    <property type="entry name" value="Glyco_trans_1"/>
</dbReference>
<keyword evidence="2" id="KW-0808">Transferase</keyword>